<dbReference type="GO" id="GO:0051881">
    <property type="term" value="P:regulation of mitochondrial membrane potential"/>
    <property type="evidence" value="ECO:0007669"/>
    <property type="project" value="TreeGrafter"/>
</dbReference>
<protein>
    <submittedName>
        <fullName evidence="2">Ovule protein</fullName>
    </submittedName>
</protein>
<dbReference type="PANTHER" id="PTHR15453">
    <property type="entry name" value="TUMOR SUPPRESSOR CANDIDATE 2"/>
    <property type="match status" value="1"/>
</dbReference>
<evidence type="ECO:0000313" key="1">
    <source>
        <dbReference type="Proteomes" id="UP000046393"/>
    </source>
</evidence>
<proteinExistence type="predicted"/>
<reference evidence="2" key="1">
    <citation type="submission" date="2017-02" db="UniProtKB">
        <authorList>
            <consortium name="WormBaseParasite"/>
        </authorList>
    </citation>
    <scope>IDENTIFICATION</scope>
</reference>
<dbReference type="Proteomes" id="UP000046393">
    <property type="component" value="Unplaced"/>
</dbReference>
<evidence type="ECO:0000313" key="2">
    <source>
        <dbReference type="WBParaSite" id="SMUV_0000235701-mRNA-1"/>
    </source>
</evidence>
<keyword evidence="1" id="KW-1185">Reference proteome</keyword>
<dbReference type="AlphaFoldDB" id="A0A0N5ADT6"/>
<dbReference type="PANTHER" id="PTHR15453:SF8">
    <property type="entry name" value="TUMOR SUPPRESSOR CANDIDATE 2"/>
    <property type="match status" value="1"/>
</dbReference>
<organism evidence="1 2">
    <name type="scientific">Syphacia muris</name>
    <dbReference type="NCBI Taxonomy" id="451379"/>
    <lineage>
        <taxon>Eukaryota</taxon>
        <taxon>Metazoa</taxon>
        <taxon>Ecdysozoa</taxon>
        <taxon>Nematoda</taxon>
        <taxon>Chromadorea</taxon>
        <taxon>Rhabditida</taxon>
        <taxon>Spirurina</taxon>
        <taxon>Oxyuridomorpha</taxon>
        <taxon>Oxyuroidea</taxon>
        <taxon>Oxyuridae</taxon>
        <taxon>Syphacia</taxon>
    </lineage>
</organism>
<sequence>MGLGGSKRTEPSGKNKVTTQSNCKVTLECMGHNFMKIPKFLPDWFFVKEKMSSLFVDEDGDIAHEFYYETFNDENNSSKLVRRVDNLKPLGIIKYSIPRLRSDSPFIIWEARDG</sequence>
<dbReference type="WBParaSite" id="SMUV_0000235701-mRNA-1">
    <property type="protein sequence ID" value="SMUV_0000235701-mRNA-1"/>
    <property type="gene ID" value="SMUV_0000235701"/>
</dbReference>
<accession>A0A0N5ADT6</accession>
<dbReference type="GO" id="GO:0005739">
    <property type="term" value="C:mitochondrion"/>
    <property type="evidence" value="ECO:0007669"/>
    <property type="project" value="TreeGrafter"/>
</dbReference>
<dbReference type="InterPro" id="IPR029393">
    <property type="entry name" value="FUS1"/>
</dbReference>
<name>A0A0N5ADT6_9BILA</name>
<dbReference type="Pfam" id="PF15000">
    <property type="entry name" value="TUSC2"/>
    <property type="match status" value="1"/>
</dbReference>